<accession>A0ABS9DVK7</accession>
<keyword evidence="1" id="KW-0489">Methyltransferase</keyword>
<keyword evidence="1" id="KW-0808">Transferase</keyword>
<dbReference type="EMBL" id="JAKGBZ010000013">
    <property type="protein sequence ID" value="MCF3946776.1"/>
    <property type="molecule type" value="Genomic_DNA"/>
</dbReference>
<sequence length="374" mass="40897">MTLPAWKRAMLRLPPLARIAEREGAYRTRIAELEARHTALKPRLQPGFAVAHWVDHLWCDIHGVFVRGWAHAYERPVRRVGLRSGDHRVATGEFIARPDVAAHYPDHAGAARSGFALYLPCPPFAPAFLDIETDDGVVSVPLDLPPHLQRQEPYPPLPPRAIEPFIAEMKARRGAVLEIGARIVGPESFARIAEFTPECRYVGCDIHAAPGVDLVADAHALSAATGCGAFDGIFSVAVMEHIAAPWIVAAEINRALRPGGLTFHVMPHTYPLHETPNDFWRYSDEALKILFGPATGFEIVAAGLRKPIMMAPYPEWRDLQAMEMTSLPGYSTAHVLARKVAELPDGAIAMPAGFDFAARSRAYPAHGAATGDSE</sequence>
<dbReference type="RefSeq" id="WP_235704012.1">
    <property type="nucleotide sequence ID" value="NZ_JAKGBZ010000013.1"/>
</dbReference>
<dbReference type="GO" id="GO:0008168">
    <property type="term" value="F:methyltransferase activity"/>
    <property type="evidence" value="ECO:0007669"/>
    <property type="project" value="UniProtKB-KW"/>
</dbReference>
<dbReference type="Pfam" id="PF13489">
    <property type="entry name" value="Methyltransf_23"/>
    <property type="match status" value="1"/>
</dbReference>
<name>A0ABS9DVK7_9PROT</name>
<organism evidence="1 2">
    <name type="scientific">Acidiphilium iwatense</name>
    <dbReference type="NCBI Taxonomy" id="768198"/>
    <lineage>
        <taxon>Bacteria</taxon>
        <taxon>Pseudomonadati</taxon>
        <taxon>Pseudomonadota</taxon>
        <taxon>Alphaproteobacteria</taxon>
        <taxon>Acetobacterales</taxon>
        <taxon>Acidocellaceae</taxon>
        <taxon>Acidiphilium</taxon>
    </lineage>
</organism>
<protein>
    <submittedName>
        <fullName evidence="1">Class I SAM-dependent methyltransferase</fullName>
    </submittedName>
</protein>
<evidence type="ECO:0000313" key="2">
    <source>
        <dbReference type="Proteomes" id="UP001521209"/>
    </source>
</evidence>
<keyword evidence="2" id="KW-1185">Reference proteome</keyword>
<dbReference type="Gene3D" id="3.40.50.150">
    <property type="entry name" value="Vaccinia Virus protein VP39"/>
    <property type="match status" value="1"/>
</dbReference>
<proteinExistence type="predicted"/>
<reference evidence="1 2" key="1">
    <citation type="submission" date="2022-01" db="EMBL/GenBank/DDBJ databases">
        <authorList>
            <person name="Won M."/>
            <person name="Kim S.-J."/>
            <person name="Kwon S.-W."/>
        </authorList>
    </citation>
    <scope>NUCLEOTIDE SEQUENCE [LARGE SCALE GENOMIC DNA]</scope>
    <source>
        <strain evidence="1 2">KCTC 23505</strain>
    </source>
</reference>
<evidence type="ECO:0000313" key="1">
    <source>
        <dbReference type="EMBL" id="MCF3946776.1"/>
    </source>
</evidence>
<gene>
    <name evidence="1" type="ORF">L2A60_08795</name>
</gene>
<dbReference type="InterPro" id="IPR029063">
    <property type="entry name" value="SAM-dependent_MTases_sf"/>
</dbReference>
<dbReference type="GO" id="GO:0032259">
    <property type="term" value="P:methylation"/>
    <property type="evidence" value="ECO:0007669"/>
    <property type="project" value="UniProtKB-KW"/>
</dbReference>
<dbReference type="Proteomes" id="UP001521209">
    <property type="component" value="Unassembled WGS sequence"/>
</dbReference>
<dbReference type="SUPFAM" id="SSF53335">
    <property type="entry name" value="S-adenosyl-L-methionine-dependent methyltransferases"/>
    <property type="match status" value="1"/>
</dbReference>
<comment type="caution">
    <text evidence="1">The sequence shown here is derived from an EMBL/GenBank/DDBJ whole genome shotgun (WGS) entry which is preliminary data.</text>
</comment>